<evidence type="ECO:0000313" key="1">
    <source>
        <dbReference type="EMBL" id="OZJ04646.1"/>
    </source>
</evidence>
<accession>A0A261Y215</accession>
<keyword evidence="2" id="KW-1185">Reference proteome</keyword>
<proteinExistence type="predicted"/>
<dbReference type="PANTHER" id="PTHR37331">
    <property type="entry name" value="YALI0F11671P"/>
    <property type="match status" value="1"/>
</dbReference>
<dbReference type="PANTHER" id="PTHR37331:SF1">
    <property type="entry name" value="YALI0F11671P"/>
    <property type="match status" value="1"/>
</dbReference>
<comment type="caution">
    <text evidence="1">The sequence shown here is derived from an EMBL/GenBank/DDBJ whole genome shotgun (WGS) entry which is preliminary data.</text>
</comment>
<dbReference type="OrthoDB" id="5397701at2759"/>
<dbReference type="EMBL" id="MVBO01000034">
    <property type="protein sequence ID" value="OZJ04646.1"/>
    <property type="molecule type" value="Genomic_DNA"/>
</dbReference>
<dbReference type="Proteomes" id="UP000242875">
    <property type="component" value="Unassembled WGS sequence"/>
</dbReference>
<evidence type="ECO:0000313" key="2">
    <source>
        <dbReference type="Proteomes" id="UP000242875"/>
    </source>
</evidence>
<reference evidence="1 2" key="1">
    <citation type="journal article" date="2017" name="Mycologia">
        <title>Bifiguratus adelaidae, gen. et sp. nov., a new member of Mucoromycotina in endophytic and soil-dwelling habitats.</title>
        <authorList>
            <person name="Torres-Cruz T.J."/>
            <person name="Billingsley Tobias T.L."/>
            <person name="Almatruk M."/>
            <person name="Hesse C."/>
            <person name="Kuske C.R."/>
            <person name="Desiro A."/>
            <person name="Benucci G.M."/>
            <person name="Bonito G."/>
            <person name="Stajich J.E."/>
            <person name="Dunlap C."/>
            <person name="Arnold A.E."/>
            <person name="Porras-Alfaro A."/>
        </authorList>
    </citation>
    <scope>NUCLEOTIDE SEQUENCE [LARGE SCALE GENOMIC DNA]</scope>
    <source>
        <strain evidence="1 2">AZ0501</strain>
    </source>
</reference>
<sequence length="199" mass="22191">MLTSSALRVGVKWTGRRWFSAASALHQDLPGHRVYFIERIPPTKESVSQRLAVSFLPQDALAKVTAEKAQKVIVGWVSKPSAVISPDDFLENKPFVDFLHSVIEDRVGKLDDPALKAFAEWQGQGWMHIADERNPAPWGRIPLPEDIFGSILLKEGKIQDGTYQRNPTHRIVSQNGLFQLSEPLLNELVKACQGIVDAS</sequence>
<protein>
    <submittedName>
        <fullName evidence="1">Uncharacterized protein</fullName>
    </submittedName>
</protein>
<organism evidence="1 2">
    <name type="scientific">Bifiguratus adelaidae</name>
    <dbReference type="NCBI Taxonomy" id="1938954"/>
    <lineage>
        <taxon>Eukaryota</taxon>
        <taxon>Fungi</taxon>
        <taxon>Fungi incertae sedis</taxon>
        <taxon>Mucoromycota</taxon>
        <taxon>Mucoromycotina</taxon>
        <taxon>Endogonomycetes</taxon>
        <taxon>Endogonales</taxon>
        <taxon>Endogonales incertae sedis</taxon>
        <taxon>Bifiguratus</taxon>
    </lineage>
</organism>
<dbReference type="AlphaFoldDB" id="A0A261Y215"/>
<name>A0A261Y215_9FUNG</name>
<gene>
    <name evidence="1" type="ORF">BZG36_02046</name>
</gene>